<dbReference type="GO" id="GO:0046872">
    <property type="term" value="F:metal ion binding"/>
    <property type="evidence" value="ECO:0007669"/>
    <property type="project" value="UniProtKB-KW"/>
</dbReference>
<dbReference type="Gene3D" id="3.30.1490.330">
    <property type="match status" value="1"/>
</dbReference>
<evidence type="ECO:0000256" key="2">
    <source>
        <dbReference type="ARBA" id="ARBA00022723"/>
    </source>
</evidence>
<reference evidence="7" key="1">
    <citation type="journal article" date="2014" name="Int. J. Syst. Evol. Microbiol.">
        <title>Complete genome sequence of Corynebacterium casei LMG S-19264T (=DSM 44701T), isolated from a smear-ripened cheese.</title>
        <authorList>
            <consortium name="US DOE Joint Genome Institute (JGI-PGF)"/>
            <person name="Walter F."/>
            <person name="Albersmeier A."/>
            <person name="Kalinowski J."/>
            <person name="Ruckert C."/>
        </authorList>
    </citation>
    <scope>NUCLEOTIDE SEQUENCE</scope>
    <source>
        <strain evidence="7">JCM 3091</strain>
    </source>
</reference>
<evidence type="ECO:0000313" key="7">
    <source>
        <dbReference type="EMBL" id="GGK38703.1"/>
    </source>
</evidence>
<feature type="domain" description="Glutathionylspermidine synthase pre-ATP-grasp-like" evidence="6">
    <location>
        <begin position="12"/>
        <end position="430"/>
    </location>
</feature>
<proteinExistence type="predicted"/>
<evidence type="ECO:0000313" key="8">
    <source>
        <dbReference type="Proteomes" id="UP000662200"/>
    </source>
</evidence>
<keyword evidence="8" id="KW-1185">Reference proteome</keyword>
<dbReference type="Proteomes" id="UP000662200">
    <property type="component" value="Unassembled WGS sequence"/>
</dbReference>
<keyword evidence="4" id="KW-0067">ATP-binding</keyword>
<evidence type="ECO:0000256" key="5">
    <source>
        <dbReference type="ARBA" id="ARBA00022842"/>
    </source>
</evidence>
<dbReference type="InterPro" id="IPR005494">
    <property type="entry name" value="GSPS_pre-ATP-grasp-like_dom"/>
</dbReference>
<accession>A0A8J3BR77</accession>
<dbReference type="AlphaFoldDB" id="A0A8J3BR77"/>
<dbReference type="GO" id="GO:0016874">
    <property type="term" value="F:ligase activity"/>
    <property type="evidence" value="ECO:0007669"/>
    <property type="project" value="UniProtKB-KW"/>
</dbReference>
<dbReference type="InterPro" id="IPR016185">
    <property type="entry name" value="PreATP-grasp_dom_sf"/>
</dbReference>
<organism evidence="7 8">
    <name type="scientific">Pilimelia terevasa</name>
    <dbReference type="NCBI Taxonomy" id="53372"/>
    <lineage>
        <taxon>Bacteria</taxon>
        <taxon>Bacillati</taxon>
        <taxon>Actinomycetota</taxon>
        <taxon>Actinomycetes</taxon>
        <taxon>Micromonosporales</taxon>
        <taxon>Micromonosporaceae</taxon>
        <taxon>Pilimelia</taxon>
    </lineage>
</organism>
<name>A0A8J3BR77_9ACTN</name>
<keyword evidence="1" id="KW-0436">Ligase</keyword>
<keyword evidence="2" id="KW-0479">Metal-binding</keyword>
<sequence>MRRVRLPERPGWERQILADGLVYSPTPTPDGGQISYWREGAAYAFTQAEVAALERAAAELFDMCVGAGDWLAARPDVLTAMGIPDWAHRQVVGTWQDEPAWQSVYGRFDLRFGGLDHPDPALRTPTLYEFNADTPTCLVESAYAQWRWREQVRATDDQWNQLYERLVQAWRRNLDLAAARLGHRPLVHFTCSSQESSGEDVMNTQFLRDTCAAAGYETKTLFIEGVVLGGDGRFYDGDGLHLDVAFKLYPWEFMVAEEFGRAAFADMDAVGRRDGLGQYRGGTVWIEAPYKMLWSNKALLPVLWHLYGGTDRGRHLIPAWFADPPAGLPGAPADLADYVRKPLLGREGAGIDVVRAGVPTVTVPGEYGAEGHVIQAYAPPPAVPTGAVYGEVVHPVLGVWLVDGEPAGLGVRESAGVITDNLSHFVPHFIGA</sequence>
<dbReference type="EMBL" id="BMQC01000014">
    <property type="protein sequence ID" value="GGK38703.1"/>
    <property type="molecule type" value="Genomic_DNA"/>
</dbReference>
<protein>
    <submittedName>
        <fullName evidence="7">Putative glutathionylspermidine synthase</fullName>
    </submittedName>
</protein>
<dbReference type="Pfam" id="PF03738">
    <property type="entry name" value="GSP_synth"/>
    <property type="match status" value="1"/>
</dbReference>
<keyword evidence="5" id="KW-0460">Magnesium</keyword>
<evidence type="ECO:0000259" key="6">
    <source>
        <dbReference type="Pfam" id="PF03738"/>
    </source>
</evidence>
<keyword evidence="3" id="KW-0547">Nucleotide-binding</keyword>
<comment type="caution">
    <text evidence="7">The sequence shown here is derived from an EMBL/GenBank/DDBJ whole genome shotgun (WGS) entry which is preliminary data.</text>
</comment>
<evidence type="ECO:0000256" key="1">
    <source>
        <dbReference type="ARBA" id="ARBA00022598"/>
    </source>
</evidence>
<dbReference type="GO" id="GO:0005524">
    <property type="term" value="F:ATP binding"/>
    <property type="evidence" value="ECO:0007669"/>
    <property type="project" value="UniProtKB-KW"/>
</dbReference>
<evidence type="ECO:0000256" key="3">
    <source>
        <dbReference type="ARBA" id="ARBA00022741"/>
    </source>
</evidence>
<reference evidence="7" key="2">
    <citation type="submission" date="2020-09" db="EMBL/GenBank/DDBJ databases">
        <authorList>
            <person name="Sun Q."/>
            <person name="Ohkuma M."/>
        </authorList>
    </citation>
    <scope>NUCLEOTIDE SEQUENCE</scope>
    <source>
        <strain evidence="7">JCM 3091</strain>
    </source>
</reference>
<dbReference type="SUPFAM" id="SSF56059">
    <property type="entry name" value="Glutathione synthetase ATP-binding domain-like"/>
    <property type="match status" value="1"/>
</dbReference>
<evidence type="ECO:0000256" key="4">
    <source>
        <dbReference type="ARBA" id="ARBA00022840"/>
    </source>
</evidence>
<dbReference type="SUPFAM" id="SSF52440">
    <property type="entry name" value="PreATP-grasp domain"/>
    <property type="match status" value="1"/>
</dbReference>
<gene>
    <name evidence="7" type="ORF">GCM10010124_34390</name>
</gene>